<dbReference type="Gene3D" id="2.40.50.140">
    <property type="entry name" value="Nucleic acid-binding proteins"/>
    <property type="match status" value="3"/>
</dbReference>
<dbReference type="CDD" id="cd04465">
    <property type="entry name" value="S1_RPS1_repeat_ec2_hs2"/>
    <property type="match status" value="1"/>
</dbReference>
<dbReference type="PANTHER" id="PTHR10724">
    <property type="entry name" value="30S RIBOSOMAL PROTEIN S1"/>
    <property type="match status" value="1"/>
</dbReference>
<sequence length="386" mass="43442">MEKDLTQEMSMGAMMDNYDFKRIHSGDIIKGKIINVTKDEVFVNINYFADGIISRNEVTDEADVDLSELLKVDDEIDVMILSTDDGEGNVVLSKKKADEIKVWDDIKEAFENKKVIEVKVKEQVKGGFVALYKGIRVFIPGSQGAFEWRDNFNQFANNVVEVAIIEFDGDKKKVVASRRVIETEEREKKKEKAWKSLSVGQKVNGKVVRLAKFGAFVDLGGIEGLIHVSDLSWKRISDPSEVVSLGDEVEVFIQEVDQKKNRISLALKDVSTNPWTNIRARYKVNDVVQGRVVKFMNFGAFVELEPGVEGLVHIAEISEENIAKPSDALNINDMVKVKILDIDENNHRISLSIKEASEKSKEYLQYNDSAEGASLGELFGDLFKNL</sequence>
<dbReference type="Proteomes" id="UP000580568">
    <property type="component" value="Unassembled WGS sequence"/>
</dbReference>
<dbReference type="CDD" id="cd05687">
    <property type="entry name" value="S1_RPS1_repeat_ec1_hs1"/>
    <property type="match status" value="1"/>
</dbReference>
<dbReference type="InterPro" id="IPR050437">
    <property type="entry name" value="Ribos_protein_bS1-like"/>
</dbReference>
<evidence type="ECO:0000256" key="3">
    <source>
        <dbReference type="ARBA" id="ARBA00023274"/>
    </source>
</evidence>
<evidence type="ECO:0000313" key="6">
    <source>
        <dbReference type="EMBL" id="GFP77285.1"/>
    </source>
</evidence>
<dbReference type="GO" id="GO:0022627">
    <property type="term" value="C:cytosolic small ribosomal subunit"/>
    <property type="evidence" value="ECO:0007669"/>
    <property type="project" value="TreeGrafter"/>
</dbReference>
<organism evidence="6 7">
    <name type="scientific">Clostridium fungisolvens</name>
    <dbReference type="NCBI Taxonomy" id="1604897"/>
    <lineage>
        <taxon>Bacteria</taxon>
        <taxon>Bacillati</taxon>
        <taxon>Bacillota</taxon>
        <taxon>Clostridia</taxon>
        <taxon>Eubacteriales</taxon>
        <taxon>Clostridiaceae</taxon>
        <taxon>Clostridium</taxon>
    </lineage>
</organism>
<evidence type="ECO:0000256" key="2">
    <source>
        <dbReference type="ARBA" id="ARBA00022980"/>
    </source>
</evidence>
<name>A0A6V8SL46_9CLOT</name>
<dbReference type="RefSeq" id="WP_183278666.1">
    <property type="nucleotide sequence ID" value="NZ_BLZR01000001.1"/>
</dbReference>
<keyword evidence="2 6" id="KW-0689">Ribosomal protein</keyword>
<dbReference type="GO" id="GO:0006412">
    <property type="term" value="P:translation"/>
    <property type="evidence" value="ECO:0007669"/>
    <property type="project" value="TreeGrafter"/>
</dbReference>
<dbReference type="PRINTS" id="PR00681">
    <property type="entry name" value="RIBOSOMALS1"/>
</dbReference>
<proteinExistence type="inferred from homology"/>
<dbReference type="FunFam" id="2.40.50.140:FF:000103">
    <property type="entry name" value="protein RRP5 homolog"/>
    <property type="match status" value="1"/>
</dbReference>
<comment type="function">
    <text evidence="4">Binds mRNA; thus facilitating recognition of the initiation point. It is needed to translate mRNA with a short Shine-Dalgarno (SD) purine-rich sequence.</text>
</comment>
<gene>
    <name evidence="6" type="ORF">bsdtw1_03400</name>
</gene>
<protein>
    <submittedName>
        <fullName evidence="6">30S ribosomal protein S1</fullName>
    </submittedName>
</protein>
<keyword evidence="7" id="KW-1185">Reference proteome</keyword>
<evidence type="ECO:0000256" key="1">
    <source>
        <dbReference type="ARBA" id="ARBA00006767"/>
    </source>
</evidence>
<dbReference type="InterPro" id="IPR003029">
    <property type="entry name" value="S1_domain"/>
</dbReference>
<dbReference type="AlphaFoldDB" id="A0A6V8SL46"/>
<dbReference type="InterPro" id="IPR012340">
    <property type="entry name" value="NA-bd_OB-fold"/>
</dbReference>
<dbReference type="EMBL" id="BLZR01000001">
    <property type="protein sequence ID" value="GFP77285.1"/>
    <property type="molecule type" value="Genomic_DNA"/>
</dbReference>
<dbReference type="PROSITE" id="PS50126">
    <property type="entry name" value="S1"/>
    <property type="match status" value="3"/>
</dbReference>
<dbReference type="PANTHER" id="PTHR10724:SF7">
    <property type="entry name" value="SMALL RIBOSOMAL SUBUNIT PROTEIN BS1C"/>
    <property type="match status" value="1"/>
</dbReference>
<feature type="domain" description="S1 motif" evidence="5">
    <location>
        <begin position="200"/>
        <end position="268"/>
    </location>
</feature>
<evidence type="ECO:0000259" key="5">
    <source>
        <dbReference type="PROSITE" id="PS50126"/>
    </source>
</evidence>
<keyword evidence="3" id="KW-0687">Ribonucleoprotein</keyword>
<evidence type="ECO:0000313" key="7">
    <source>
        <dbReference type="Proteomes" id="UP000580568"/>
    </source>
</evidence>
<feature type="domain" description="S1 motif" evidence="5">
    <location>
        <begin position="26"/>
        <end position="95"/>
    </location>
</feature>
<dbReference type="FunFam" id="2.40.50.140:FF:000051">
    <property type="entry name" value="RNA-binding transcriptional accessory protein"/>
    <property type="match status" value="1"/>
</dbReference>
<dbReference type="Pfam" id="PF00575">
    <property type="entry name" value="S1"/>
    <property type="match status" value="3"/>
</dbReference>
<comment type="caution">
    <text evidence="6">The sequence shown here is derived from an EMBL/GenBank/DDBJ whole genome shotgun (WGS) entry which is preliminary data.</text>
</comment>
<evidence type="ECO:0000256" key="4">
    <source>
        <dbReference type="ARBA" id="ARBA00025604"/>
    </source>
</evidence>
<dbReference type="SUPFAM" id="SSF50249">
    <property type="entry name" value="Nucleic acid-binding proteins"/>
    <property type="match status" value="4"/>
</dbReference>
<dbReference type="SMART" id="SM00316">
    <property type="entry name" value="S1"/>
    <property type="match status" value="4"/>
</dbReference>
<feature type="domain" description="S1 motif" evidence="5">
    <location>
        <begin position="285"/>
        <end position="354"/>
    </location>
</feature>
<dbReference type="GO" id="GO:0003729">
    <property type="term" value="F:mRNA binding"/>
    <property type="evidence" value="ECO:0007669"/>
    <property type="project" value="TreeGrafter"/>
</dbReference>
<accession>A0A6V8SL46</accession>
<dbReference type="CDD" id="cd05688">
    <property type="entry name" value="S1_RPS1_repeat_ec3"/>
    <property type="match status" value="1"/>
</dbReference>
<dbReference type="InterPro" id="IPR035104">
    <property type="entry name" value="Ribosomal_protein_S1-like"/>
</dbReference>
<reference evidence="6 7" key="1">
    <citation type="submission" date="2020-07" db="EMBL/GenBank/DDBJ databases">
        <title>A new beta-1,3-glucan-decomposing anaerobic bacterium isolated from anoxic soil subjected to biological soil disinfestation.</title>
        <authorList>
            <person name="Ueki A."/>
            <person name="Tonouchi A."/>
        </authorList>
    </citation>
    <scope>NUCLEOTIDE SEQUENCE [LARGE SCALE GENOMIC DNA]</scope>
    <source>
        <strain evidence="6 7">TW1</strain>
    </source>
</reference>
<dbReference type="NCBIfam" id="NF005208">
    <property type="entry name" value="PRK06676.1"/>
    <property type="match status" value="1"/>
</dbReference>
<dbReference type="GO" id="GO:0003735">
    <property type="term" value="F:structural constituent of ribosome"/>
    <property type="evidence" value="ECO:0007669"/>
    <property type="project" value="TreeGrafter"/>
</dbReference>
<comment type="similarity">
    <text evidence="1">Belongs to the bacterial ribosomal protein bS1 family.</text>
</comment>